<evidence type="ECO:0000313" key="3">
    <source>
        <dbReference type="EMBL" id="WXG69372.1"/>
    </source>
</evidence>
<keyword evidence="2" id="KW-1133">Transmembrane helix</keyword>
<protein>
    <submittedName>
        <fullName evidence="3">Septum formation initiator family protein</fullName>
    </submittedName>
</protein>
<name>A0ABZ2PKH1_9NOCA</name>
<feature type="region of interest" description="Disordered" evidence="1">
    <location>
        <begin position="1"/>
        <end position="76"/>
    </location>
</feature>
<keyword evidence="2" id="KW-0472">Membrane</keyword>
<proteinExistence type="predicted"/>
<feature type="compositionally biased region" description="Low complexity" evidence="1">
    <location>
        <begin position="27"/>
        <end position="36"/>
    </location>
</feature>
<organism evidence="3 4">
    <name type="scientific">Rhodococcus sovatensis</name>
    <dbReference type="NCBI Taxonomy" id="1805840"/>
    <lineage>
        <taxon>Bacteria</taxon>
        <taxon>Bacillati</taxon>
        <taxon>Actinomycetota</taxon>
        <taxon>Actinomycetes</taxon>
        <taxon>Mycobacteriales</taxon>
        <taxon>Nocardiaceae</taxon>
        <taxon>Rhodococcus</taxon>
    </lineage>
</organism>
<sequence length="227" mass="24142">MAARRGRPGTSPNGRDPGPRGRKSSRSRSTGAASGDQRSSGQPAPEPSDQARDAVVAGRAAPRRVSARASSGGGERTFFGLSTARAVILAVVVCALALTLAMPLRTYFSQRAELEQVAAEHDDLVEEVAALELEKAQLNDPTRIAAEARTRLRWVMPGETPYTVQLPGDVGPTEEEADDAKKSEGPWYRDLWESAVQPQGSVEEPELVPDRAVLPEPAPEIEGGPVG</sequence>
<gene>
    <name evidence="3" type="ORF">WDS16_02065</name>
</gene>
<dbReference type="RefSeq" id="WP_338890120.1">
    <property type="nucleotide sequence ID" value="NZ_CP147846.1"/>
</dbReference>
<dbReference type="EMBL" id="CP147846">
    <property type="protein sequence ID" value="WXG69372.1"/>
    <property type="molecule type" value="Genomic_DNA"/>
</dbReference>
<feature type="region of interest" description="Disordered" evidence="1">
    <location>
        <begin position="163"/>
        <end position="227"/>
    </location>
</feature>
<keyword evidence="2" id="KW-0812">Transmembrane</keyword>
<reference evidence="3 4" key="1">
    <citation type="submission" date="2024-03" db="EMBL/GenBank/DDBJ databases">
        <title>Natural products discovery in diverse microorganisms through a two-stage MS feature dereplication strategy.</title>
        <authorList>
            <person name="Zhang R."/>
        </authorList>
    </citation>
    <scope>NUCLEOTIDE SEQUENCE [LARGE SCALE GENOMIC DNA]</scope>
    <source>
        <strain evidence="3 4">18930</strain>
    </source>
</reference>
<accession>A0ABZ2PKH1</accession>
<evidence type="ECO:0000313" key="4">
    <source>
        <dbReference type="Proteomes" id="UP001432000"/>
    </source>
</evidence>
<evidence type="ECO:0000256" key="1">
    <source>
        <dbReference type="SAM" id="MobiDB-lite"/>
    </source>
</evidence>
<dbReference type="Proteomes" id="UP001432000">
    <property type="component" value="Chromosome"/>
</dbReference>
<feature type="transmembrane region" description="Helical" evidence="2">
    <location>
        <begin position="86"/>
        <end position="104"/>
    </location>
</feature>
<dbReference type="Pfam" id="PF04977">
    <property type="entry name" value="DivIC"/>
    <property type="match status" value="1"/>
</dbReference>
<evidence type="ECO:0000256" key="2">
    <source>
        <dbReference type="SAM" id="Phobius"/>
    </source>
</evidence>
<dbReference type="InterPro" id="IPR007060">
    <property type="entry name" value="FtsL/DivIC"/>
</dbReference>
<keyword evidence="4" id="KW-1185">Reference proteome</keyword>